<evidence type="ECO:0000256" key="8">
    <source>
        <dbReference type="ARBA" id="ARBA00022723"/>
    </source>
</evidence>
<keyword evidence="11" id="KW-0408">Iron</keyword>
<keyword evidence="10" id="KW-0560">Oxidoreductase</keyword>
<sequence>MAAAVSGEEAKPFMVEMREEAMRLHSKDQSWEGKVQALEPPIATWKPTLEAYIQFFVDSKLVFGTLEAVVDRAVVPWYAELRNTGLERSEALKKDLEWFRQEGHTIPEPSPAGITFASYLEELSENAPPAFVCHFYNAYFGHAAGGRNIGKMVAEKILDNKEMEFYKWEGYDIPQLLQDVRGKLNQVTSCWSREEKDRCLEEIEKSFVYSRNIRRCLI</sequence>
<keyword evidence="5" id="KW-0602">Photosynthesis</keyword>
<dbReference type="InterPro" id="IPR016053">
    <property type="entry name" value="Haem_Oase-like"/>
</dbReference>
<keyword evidence="7" id="KW-0934">Plastid</keyword>
<dbReference type="SUPFAM" id="SSF48613">
    <property type="entry name" value="Heme oxygenase-like"/>
    <property type="match status" value="1"/>
</dbReference>
<dbReference type="GO" id="GO:0009507">
    <property type="term" value="C:chloroplast"/>
    <property type="evidence" value="ECO:0007669"/>
    <property type="project" value="UniProtKB-SubCell"/>
</dbReference>
<accession>A0A5J9TAU8</accession>
<comment type="caution">
    <text evidence="12">The sequence shown here is derived from an EMBL/GenBank/DDBJ whole genome shotgun (WGS) entry which is preliminary data.</text>
</comment>
<dbReference type="Gene3D" id="1.20.910.10">
    <property type="entry name" value="Heme oxygenase-like"/>
    <property type="match status" value="1"/>
</dbReference>
<dbReference type="GO" id="GO:0004392">
    <property type="term" value="F:heme oxygenase (decyclizing) activity"/>
    <property type="evidence" value="ECO:0007669"/>
    <property type="project" value="UniProtKB-EC"/>
</dbReference>
<dbReference type="FunFam" id="1.20.910.10:FF:000005">
    <property type="entry name" value="Heme oxygenase 1"/>
    <property type="match status" value="1"/>
</dbReference>
<keyword evidence="4" id="KW-0150">Chloroplast</keyword>
<dbReference type="InterPro" id="IPR016951">
    <property type="entry name" value="Haem_Oase_decyc_pln"/>
</dbReference>
<dbReference type="GO" id="GO:0015979">
    <property type="term" value="P:photosynthesis"/>
    <property type="evidence" value="ECO:0007669"/>
    <property type="project" value="UniProtKB-KW"/>
</dbReference>
<dbReference type="PANTHER" id="PTHR35703">
    <property type="entry name" value="HEME OXYGENASE 1, CHLOROPLASTIC-RELATED"/>
    <property type="match status" value="1"/>
</dbReference>
<dbReference type="GO" id="GO:0006788">
    <property type="term" value="P:heme oxidation"/>
    <property type="evidence" value="ECO:0007669"/>
    <property type="project" value="InterPro"/>
</dbReference>
<dbReference type="Pfam" id="PF01126">
    <property type="entry name" value="Heme_oxygenase"/>
    <property type="match status" value="1"/>
</dbReference>
<dbReference type="InterPro" id="IPR016084">
    <property type="entry name" value="Haem_Oase-like_multi-hlx"/>
</dbReference>
<evidence type="ECO:0000256" key="4">
    <source>
        <dbReference type="ARBA" id="ARBA00022528"/>
    </source>
</evidence>
<dbReference type="EC" id="1.14.14.18" evidence="3"/>
<evidence type="ECO:0000313" key="12">
    <source>
        <dbReference type="EMBL" id="TVU08088.1"/>
    </source>
</evidence>
<dbReference type="OrthoDB" id="652091at2759"/>
<dbReference type="CDD" id="cd19165">
    <property type="entry name" value="HemeO"/>
    <property type="match status" value="1"/>
</dbReference>
<keyword evidence="9" id="KW-0809">Transit peptide</keyword>
<evidence type="ECO:0000256" key="1">
    <source>
        <dbReference type="ARBA" id="ARBA00004229"/>
    </source>
</evidence>
<dbReference type="AlphaFoldDB" id="A0A5J9TAU8"/>
<reference evidence="12 13" key="1">
    <citation type="journal article" date="2019" name="Sci. Rep.">
        <title>A high-quality genome of Eragrostis curvula grass provides insights into Poaceae evolution and supports new strategies to enhance forage quality.</title>
        <authorList>
            <person name="Carballo J."/>
            <person name="Santos B.A.C.M."/>
            <person name="Zappacosta D."/>
            <person name="Garbus I."/>
            <person name="Selva J.P."/>
            <person name="Gallo C.A."/>
            <person name="Diaz A."/>
            <person name="Albertini E."/>
            <person name="Caccamo M."/>
            <person name="Echenique V."/>
        </authorList>
    </citation>
    <scope>NUCLEOTIDE SEQUENCE [LARGE SCALE GENOMIC DNA]</scope>
    <source>
        <strain evidence="13">cv. Victoria</strain>
        <tissue evidence="12">Leaf</tissue>
    </source>
</reference>
<dbReference type="GO" id="GO:0010024">
    <property type="term" value="P:phytochromobilin biosynthetic process"/>
    <property type="evidence" value="ECO:0007669"/>
    <property type="project" value="TreeGrafter"/>
</dbReference>
<evidence type="ECO:0000256" key="11">
    <source>
        <dbReference type="ARBA" id="ARBA00023004"/>
    </source>
</evidence>
<evidence type="ECO:0000256" key="2">
    <source>
        <dbReference type="ARBA" id="ARBA00006134"/>
    </source>
</evidence>
<gene>
    <name evidence="12" type="ORF">EJB05_41473</name>
</gene>
<dbReference type="Proteomes" id="UP000324897">
    <property type="component" value="Chromosome 3"/>
</dbReference>
<comment type="subcellular location">
    <subcellularLocation>
        <location evidence="1">Plastid</location>
        <location evidence="1">Chloroplast</location>
    </subcellularLocation>
</comment>
<dbReference type="PANTHER" id="PTHR35703:SF3">
    <property type="entry name" value="IG-LIKE DOMAIN-CONTAINING PROTEIN"/>
    <property type="match status" value="1"/>
</dbReference>
<evidence type="ECO:0000256" key="10">
    <source>
        <dbReference type="ARBA" id="ARBA00023002"/>
    </source>
</evidence>
<name>A0A5J9TAU8_9POAL</name>
<evidence type="ECO:0000256" key="9">
    <source>
        <dbReference type="ARBA" id="ARBA00022946"/>
    </source>
</evidence>
<evidence type="ECO:0000256" key="3">
    <source>
        <dbReference type="ARBA" id="ARBA00012360"/>
    </source>
</evidence>
<keyword evidence="13" id="KW-1185">Reference proteome</keyword>
<dbReference type="Gramene" id="TVU08088">
    <property type="protein sequence ID" value="TVU08088"/>
    <property type="gene ID" value="EJB05_41473"/>
</dbReference>
<evidence type="ECO:0000256" key="5">
    <source>
        <dbReference type="ARBA" id="ARBA00022531"/>
    </source>
</evidence>
<comment type="similarity">
    <text evidence="2">Belongs to the heme oxygenase family.</text>
</comment>
<protein>
    <recommendedName>
        <fullName evidence="3">heme oxygenase (biliverdin-producing)</fullName>
        <ecNumber evidence="3">1.14.14.18</ecNumber>
    </recommendedName>
</protein>
<dbReference type="GO" id="GO:0046872">
    <property type="term" value="F:metal ion binding"/>
    <property type="evidence" value="ECO:0007669"/>
    <property type="project" value="UniProtKB-KW"/>
</dbReference>
<dbReference type="InterPro" id="IPR002051">
    <property type="entry name" value="Haem_Oase"/>
</dbReference>
<evidence type="ECO:0000256" key="7">
    <source>
        <dbReference type="ARBA" id="ARBA00022640"/>
    </source>
</evidence>
<evidence type="ECO:0000256" key="6">
    <source>
        <dbReference type="ARBA" id="ARBA00022617"/>
    </source>
</evidence>
<dbReference type="EMBL" id="RWGY01000039">
    <property type="protein sequence ID" value="TVU08088.1"/>
    <property type="molecule type" value="Genomic_DNA"/>
</dbReference>
<evidence type="ECO:0000313" key="13">
    <source>
        <dbReference type="Proteomes" id="UP000324897"/>
    </source>
</evidence>
<feature type="non-terminal residue" evidence="12">
    <location>
        <position position="1"/>
    </location>
</feature>
<organism evidence="12 13">
    <name type="scientific">Eragrostis curvula</name>
    <name type="common">weeping love grass</name>
    <dbReference type="NCBI Taxonomy" id="38414"/>
    <lineage>
        <taxon>Eukaryota</taxon>
        <taxon>Viridiplantae</taxon>
        <taxon>Streptophyta</taxon>
        <taxon>Embryophyta</taxon>
        <taxon>Tracheophyta</taxon>
        <taxon>Spermatophyta</taxon>
        <taxon>Magnoliopsida</taxon>
        <taxon>Liliopsida</taxon>
        <taxon>Poales</taxon>
        <taxon>Poaceae</taxon>
        <taxon>PACMAD clade</taxon>
        <taxon>Chloridoideae</taxon>
        <taxon>Eragrostideae</taxon>
        <taxon>Eragrostidinae</taxon>
        <taxon>Eragrostis</taxon>
    </lineage>
</organism>
<proteinExistence type="inferred from homology"/>
<keyword evidence="6" id="KW-0349">Heme</keyword>
<keyword evidence="8" id="KW-0479">Metal-binding</keyword>